<dbReference type="EMBL" id="BARU01044191">
    <property type="protein sequence ID" value="GAH76585.1"/>
    <property type="molecule type" value="Genomic_DNA"/>
</dbReference>
<accession>X1J518</accession>
<reference evidence="2" key="1">
    <citation type="journal article" date="2014" name="Front. Microbiol.">
        <title>High frequency of phylogenetically diverse reductive dehalogenase-homologous genes in deep subseafloor sedimentary metagenomes.</title>
        <authorList>
            <person name="Kawai M."/>
            <person name="Futagami T."/>
            <person name="Toyoda A."/>
            <person name="Takaki Y."/>
            <person name="Nishi S."/>
            <person name="Hori S."/>
            <person name="Arai W."/>
            <person name="Tsubouchi T."/>
            <person name="Morono Y."/>
            <person name="Uchiyama I."/>
            <person name="Ito T."/>
            <person name="Fujiyama A."/>
            <person name="Inagaki F."/>
            <person name="Takami H."/>
        </authorList>
    </citation>
    <scope>NUCLEOTIDE SEQUENCE</scope>
    <source>
        <strain evidence="2">Expedition CK06-06</strain>
    </source>
</reference>
<gene>
    <name evidence="2" type="ORF">S03H2_67482</name>
</gene>
<dbReference type="AlphaFoldDB" id="X1J518"/>
<keyword evidence="1" id="KW-0175">Coiled coil</keyword>
<proteinExistence type="predicted"/>
<evidence type="ECO:0000256" key="1">
    <source>
        <dbReference type="SAM" id="Coils"/>
    </source>
</evidence>
<protein>
    <submittedName>
        <fullName evidence="2">Uncharacterized protein</fullName>
    </submittedName>
</protein>
<feature type="coiled-coil region" evidence="1">
    <location>
        <begin position="68"/>
        <end position="95"/>
    </location>
</feature>
<name>X1J518_9ZZZZ</name>
<comment type="caution">
    <text evidence="2">The sequence shown here is derived from an EMBL/GenBank/DDBJ whole genome shotgun (WGS) entry which is preliminary data.</text>
</comment>
<organism evidence="2">
    <name type="scientific">marine sediment metagenome</name>
    <dbReference type="NCBI Taxonomy" id="412755"/>
    <lineage>
        <taxon>unclassified sequences</taxon>
        <taxon>metagenomes</taxon>
        <taxon>ecological metagenomes</taxon>
    </lineage>
</organism>
<sequence>MRICHKCKKEIEIEGKVGREELCPYCGSYLHCCLNCRFYDDYAHNKCREPRSEWVSDRERGNFCGYFKYKDSEEIDKSEERKKKAKEELKKLFGKE</sequence>
<evidence type="ECO:0000313" key="2">
    <source>
        <dbReference type="EMBL" id="GAH76585.1"/>
    </source>
</evidence>